<dbReference type="Proteomes" id="UP000649617">
    <property type="component" value="Unassembled WGS sequence"/>
</dbReference>
<comment type="caution">
    <text evidence="2">The sequence shown here is derived from an EMBL/GenBank/DDBJ whole genome shotgun (WGS) entry which is preliminary data.</text>
</comment>
<feature type="non-terminal residue" evidence="2">
    <location>
        <position position="105"/>
    </location>
</feature>
<sequence>GPGCCALLAGRDEDSRRSLQDPASGGPGCCALFAGRAAGVQGSRPVLPNAARGVCGRFRVLPGATTAACAPARPSLWPPRRPSRPSQLRTLPRPLRQRCRLEFHH</sequence>
<protein>
    <submittedName>
        <fullName evidence="2">Uncharacterized protein</fullName>
    </submittedName>
</protein>
<keyword evidence="3" id="KW-1185">Reference proteome</keyword>
<dbReference type="AlphaFoldDB" id="A0A812MLP2"/>
<proteinExistence type="predicted"/>
<dbReference type="EMBL" id="CAJNIZ010008363">
    <property type="protein sequence ID" value="CAE7266534.1"/>
    <property type="molecule type" value="Genomic_DNA"/>
</dbReference>
<evidence type="ECO:0000313" key="3">
    <source>
        <dbReference type="Proteomes" id="UP000649617"/>
    </source>
</evidence>
<gene>
    <name evidence="2" type="ORF">SPIL2461_LOCUS5769</name>
</gene>
<reference evidence="2" key="1">
    <citation type="submission" date="2021-02" db="EMBL/GenBank/DDBJ databases">
        <authorList>
            <person name="Dougan E. K."/>
            <person name="Rhodes N."/>
            <person name="Thang M."/>
            <person name="Chan C."/>
        </authorList>
    </citation>
    <scope>NUCLEOTIDE SEQUENCE</scope>
</reference>
<feature type="non-terminal residue" evidence="2">
    <location>
        <position position="1"/>
    </location>
</feature>
<name>A0A812MLP2_SYMPI</name>
<feature type="region of interest" description="Disordered" evidence="1">
    <location>
        <begin position="72"/>
        <end position="91"/>
    </location>
</feature>
<evidence type="ECO:0000313" key="2">
    <source>
        <dbReference type="EMBL" id="CAE7266534.1"/>
    </source>
</evidence>
<accession>A0A812MLP2</accession>
<evidence type="ECO:0000256" key="1">
    <source>
        <dbReference type="SAM" id="MobiDB-lite"/>
    </source>
</evidence>
<organism evidence="2 3">
    <name type="scientific">Symbiodinium pilosum</name>
    <name type="common">Dinoflagellate</name>
    <dbReference type="NCBI Taxonomy" id="2952"/>
    <lineage>
        <taxon>Eukaryota</taxon>
        <taxon>Sar</taxon>
        <taxon>Alveolata</taxon>
        <taxon>Dinophyceae</taxon>
        <taxon>Suessiales</taxon>
        <taxon>Symbiodiniaceae</taxon>
        <taxon>Symbiodinium</taxon>
    </lineage>
</organism>